<comment type="caution">
    <text evidence="2">The sequence shown here is derived from an EMBL/GenBank/DDBJ whole genome shotgun (WGS) entry which is preliminary data.</text>
</comment>
<reference evidence="2" key="1">
    <citation type="submission" date="2021-02" db="EMBL/GenBank/DDBJ databases">
        <authorList>
            <person name="Nowell W R."/>
        </authorList>
    </citation>
    <scope>NUCLEOTIDE SEQUENCE</scope>
</reference>
<dbReference type="EMBL" id="CAJNOQ010011259">
    <property type="protein sequence ID" value="CAF1272157.1"/>
    <property type="molecule type" value="Genomic_DNA"/>
</dbReference>
<dbReference type="EMBL" id="CAJOBC010023948">
    <property type="protein sequence ID" value="CAF4061115.1"/>
    <property type="molecule type" value="Genomic_DNA"/>
</dbReference>
<feature type="region of interest" description="Disordered" evidence="1">
    <location>
        <begin position="205"/>
        <end position="255"/>
    </location>
</feature>
<dbReference type="AlphaFoldDB" id="A0A815BUU9"/>
<gene>
    <name evidence="2" type="ORF">GPM918_LOCUS27134</name>
    <name evidence="3" type="ORF">SRO942_LOCUS27408</name>
</gene>
<evidence type="ECO:0000313" key="3">
    <source>
        <dbReference type="EMBL" id="CAF4061115.1"/>
    </source>
</evidence>
<evidence type="ECO:0000256" key="1">
    <source>
        <dbReference type="SAM" id="MobiDB-lite"/>
    </source>
</evidence>
<name>A0A815BUU9_9BILA</name>
<evidence type="ECO:0000313" key="2">
    <source>
        <dbReference type="EMBL" id="CAF1272157.1"/>
    </source>
</evidence>
<accession>A0A815BUU9</accession>
<dbReference type="Proteomes" id="UP000681722">
    <property type="component" value="Unassembled WGS sequence"/>
</dbReference>
<sequence length="548" mass="64894">MKQYCEQHKNYETAQKRKRCKTKRHRQRKFLLDQYRMKNMSDENFERLSCRTRKAAPSRFVNLYLRSYGTIVVSSNCNVIVAFKEICRTETIKEVLNTFFDLFRSTKNLPQYIVYDDGCHVSRKTEDSLWKDKIPRRKFCEHPTRHIGHRDGPKVQRSVSLRLATFIRDRYDLDDVNVNGLCAKCHALENKQMQLDAAMDIDENINSNDHMSDYGEQEQNSEEEEDANDDVCDDDDDDEDDDDTTDQDKSSGDDSLYELTYQQQEAMEKLSNVFRMLNLSPIHDHVAPIRRQVDQVYRSLHQMCDVLERQMDKSIQTNPHELQVEESYELVTGLKKLFNESSPAEQVRLMTIAPKDWGRRKTERWFQSSERHARQVAWKENYQRTSKQSSISTAEKFTMNDLVRRMICSVETENCYIGECDNCPTVQLANILTEHIEIDLDEECSWIIWRKLNTKFDLHKVTGSLDSLLSEVEEQWPHFLQHTYYNRQQREYVKYLRTQSTNKVNIALTLSLTIQGIRHMLEFQVLPNKSINCRRTSRSRHSETFSFR</sequence>
<keyword evidence="4" id="KW-1185">Reference proteome</keyword>
<evidence type="ECO:0000313" key="4">
    <source>
        <dbReference type="Proteomes" id="UP000663829"/>
    </source>
</evidence>
<proteinExistence type="predicted"/>
<protein>
    <submittedName>
        <fullName evidence="2">Uncharacterized protein</fullName>
    </submittedName>
</protein>
<organism evidence="2 4">
    <name type="scientific">Didymodactylos carnosus</name>
    <dbReference type="NCBI Taxonomy" id="1234261"/>
    <lineage>
        <taxon>Eukaryota</taxon>
        <taxon>Metazoa</taxon>
        <taxon>Spiralia</taxon>
        <taxon>Gnathifera</taxon>
        <taxon>Rotifera</taxon>
        <taxon>Eurotatoria</taxon>
        <taxon>Bdelloidea</taxon>
        <taxon>Philodinida</taxon>
        <taxon>Philodinidae</taxon>
        <taxon>Didymodactylos</taxon>
    </lineage>
</organism>
<feature type="compositionally biased region" description="Acidic residues" evidence="1">
    <location>
        <begin position="215"/>
        <end position="245"/>
    </location>
</feature>
<dbReference type="Proteomes" id="UP000663829">
    <property type="component" value="Unassembled WGS sequence"/>
</dbReference>